<comment type="caution">
    <text evidence="2">The sequence shown here is derived from an EMBL/GenBank/DDBJ whole genome shotgun (WGS) entry which is preliminary data.</text>
</comment>
<dbReference type="PANTHER" id="PTHR33164">
    <property type="entry name" value="TRANSCRIPTIONAL REGULATOR, MARR FAMILY"/>
    <property type="match status" value="1"/>
</dbReference>
<dbReference type="InterPro" id="IPR000835">
    <property type="entry name" value="HTH_MarR-typ"/>
</dbReference>
<dbReference type="InterPro" id="IPR036388">
    <property type="entry name" value="WH-like_DNA-bd_sf"/>
</dbReference>
<proteinExistence type="predicted"/>
<organism evidence="2 3">
    <name type="scientific">Streptomyces abikoensis</name>
    <dbReference type="NCBI Taxonomy" id="97398"/>
    <lineage>
        <taxon>Bacteria</taxon>
        <taxon>Bacillati</taxon>
        <taxon>Actinomycetota</taxon>
        <taxon>Actinomycetes</taxon>
        <taxon>Kitasatosporales</taxon>
        <taxon>Streptomycetaceae</taxon>
        <taxon>Streptomyces</taxon>
    </lineage>
</organism>
<accession>A0ABW7SY95</accession>
<keyword evidence="3" id="KW-1185">Reference proteome</keyword>
<dbReference type="InterPro" id="IPR039422">
    <property type="entry name" value="MarR/SlyA-like"/>
</dbReference>
<protein>
    <submittedName>
        <fullName evidence="2">MarR family winged helix-turn-helix transcriptional regulator</fullName>
    </submittedName>
</protein>
<evidence type="ECO:0000259" key="1">
    <source>
        <dbReference type="PROSITE" id="PS50995"/>
    </source>
</evidence>
<sequence length="148" mass="15901">MEPAATPPTLLDLSTYLLATIGRTARGRLNDRLAARGFRLWHMAILAALADFGPHAQRDLARRLSIDPSDITKLVDELVASGCAERTRDPADRRRVAVTLTEEGRKALTDLNVEAAAVQDEVLAPLSAPEREQLAGLLGRVLAGLGEG</sequence>
<dbReference type="PROSITE" id="PS50995">
    <property type="entry name" value="HTH_MARR_2"/>
    <property type="match status" value="1"/>
</dbReference>
<dbReference type="Gene3D" id="1.10.10.10">
    <property type="entry name" value="Winged helix-like DNA-binding domain superfamily/Winged helix DNA-binding domain"/>
    <property type="match status" value="1"/>
</dbReference>
<dbReference type="RefSeq" id="WP_397612396.1">
    <property type="nucleotide sequence ID" value="NZ_JBIRRB010000002.1"/>
</dbReference>
<dbReference type="PRINTS" id="PR00598">
    <property type="entry name" value="HTHMARR"/>
</dbReference>
<dbReference type="Pfam" id="PF12802">
    <property type="entry name" value="MarR_2"/>
    <property type="match status" value="1"/>
</dbReference>
<dbReference type="SMART" id="SM00347">
    <property type="entry name" value="HTH_MARR"/>
    <property type="match status" value="1"/>
</dbReference>
<evidence type="ECO:0000313" key="2">
    <source>
        <dbReference type="EMBL" id="MFI0910204.1"/>
    </source>
</evidence>
<reference evidence="2 3" key="1">
    <citation type="submission" date="2024-10" db="EMBL/GenBank/DDBJ databases">
        <title>The Natural Products Discovery Center: Release of the First 8490 Sequenced Strains for Exploring Actinobacteria Biosynthetic Diversity.</title>
        <authorList>
            <person name="Kalkreuter E."/>
            <person name="Kautsar S.A."/>
            <person name="Yang D."/>
            <person name="Bader C.D."/>
            <person name="Teijaro C.N."/>
            <person name="Fluegel L."/>
            <person name="Davis C.M."/>
            <person name="Simpson J.R."/>
            <person name="Lauterbach L."/>
            <person name="Steele A.D."/>
            <person name="Gui C."/>
            <person name="Meng S."/>
            <person name="Li G."/>
            <person name="Viehrig K."/>
            <person name="Ye F."/>
            <person name="Su P."/>
            <person name="Kiefer A.F."/>
            <person name="Nichols A."/>
            <person name="Cepeda A.J."/>
            <person name="Yan W."/>
            <person name="Fan B."/>
            <person name="Jiang Y."/>
            <person name="Adhikari A."/>
            <person name="Zheng C.-J."/>
            <person name="Schuster L."/>
            <person name="Cowan T.M."/>
            <person name="Smanski M.J."/>
            <person name="Chevrette M.G."/>
            <person name="De Carvalho L.P.S."/>
            <person name="Shen B."/>
        </authorList>
    </citation>
    <scope>NUCLEOTIDE SEQUENCE [LARGE SCALE GENOMIC DNA]</scope>
    <source>
        <strain evidence="2 3">NPDC020979</strain>
    </source>
</reference>
<dbReference type="PANTHER" id="PTHR33164:SF43">
    <property type="entry name" value="HTH-TYPE TRANSCRIPTIONAL REPRESSOR YETL"/>
    <property type="match status" value="1"/>
</dbReference>
<dbReference type="EMBL" id="JBIRRB010000002">
    <property type="protein sequence ID" value="MFI0910204.1"/>
    <property type="molecule type" value="Genomic_DNA"/>
</dbReference>
<gene>
    <name evidence="2" type="ORF">ACH4TF_07045</name>
</gene>
<dbReference type="Proteomes" id="UP001611162">
    <property type="component" value="Unassembled WGS sequence"/>
</dbReference>
<evidence type="ECO:0000313" key="3">
    <source>
        <dbReference type="Proteomes" id="UP001611162"/>
    </source>
</evidence>
<name>A0ABW7SY95_9ACTN</name>
<feature type="domain" description="HTH marR-type" evidence="1">
    <location>
        <begin position="14"/>
        <end position="143"/>
    </location>
</feature>
<dbReference type="InterPro" id="IPR036390">
    <property type="entry name" value="WH_DNA-bd_sf"/>
</dbReference>
<dbReference type="SUPFAM" id="SSF46785">
    <property type="entry name" value="Winged helix' DNA-binding domain"/>
    <property type="match status" value="1"/>
</dbReference>